<dbReference type="AlphaFoldDB" id="A0A9X0JKA1"/>
<evidence type="ECO:0000313" key="1">
    <source>
        <dbReference type="EMBL" id="KGF65593.1"/>
    </source>
</evidence>
<accession>A0A9X0JKA1</accession>
<evidence type="ECO:0000313" key="2">
    <source>
        <dbReference type="Proteomes" id="UP000029719"/>
    </source>
</evidence>
<reference evidence="1 2" key="1">
    <citation type="submission" date="2014-09" db="EMBL/GenBank/DDBJ databases">
        <title>Genome sequence of Pseudomonas lutea strain DSM 17257T.</title>
        <authorList>
            <person name="Kwak Y."/>
            <person name="Shin J.-H."/>
        </authorList>
    </citation>
    <scope>NUCLEOTIDE SEQUENCE [LARGE SCALE GENOMIC DNA]</scope>
    <source>
        <strain evidence="1 2">DSM 17257</strain>
    </source>
</reference>
<gene>
    <name evidence="1" type="ORF">LT42_06645</name>
</gene>
<comment type="caution">
    <text evidence="1">The sequence shown here is derived from an EMBL/GenBank/DDBJ whole genome shotgun (WGS) entry which is preliminary data.</text>
</comment>
<name>A0A9X0JKA1_9PSED</name>
<dbReference type="EMBL" id="JRMB01000001">
    <property type="protein sequence ID" value="KGF65593.1"/>
    <property type="molecule type" value="Genomic_DNA"/>
</dbReference>
<sequence>MYDIQAFRKAMCAALAEYRAAKIDVIEDMRRCNYGRAGSQAKRARFNLAMDVWIGLPRFFYGTG</sequence>
<protein>
    <submittedName>
        <fullName evidence="1">Uncharacterized protein</fullName>
    </submittedName>
</protein>
<dbReference type="Proteomes" id="UP000029719">
    <property type="component" value="Unassembled WGS sequence"/>
</dbReference>
<proteinExistence type="predicted"/>
<organism evidence="1 2">
    <name type="scientific">Pseudomonas lutea</name>
    <dbReference type="NCBI Taxonomy" id="243924"/>
    <lineage>
        <taxon>Bacteria</taxon>
        <taxon>Pseudomonadati</taxon>
        <taxon>Pseudomonadota</taxon>
        <taxon>Gammaproteobacteria</taxon>
        <taxon>Pseudomonadales</taxon>
        <taxon>Pseudomonadaceae</taxon>
        <taxon>Pseudomonas</taxon>
    </lineage>
</organism>